<dbReference type="GO" id="GO:0005737">
    <property type="term" value="C:cytoplasm"/>
    <property type="evidence" value="ECO:0007669"/>
    <property type="project" value="TreeGrafter"/>
</dbReference>
<dbReference type="PANTHER" id="PTHR15597">
    <property type="entry name" value="ATAXIN 2-BINDING PROTEIN 1-RELATED"/>
    <property type="match status" value="1"/>
</dbReference>
<dbReference type="EMBL" id="JAINUF010000019">
    <property type="protein sequence ID" value="KAJ8337123.1"/>
    <property type="molecule type" value="Genomic_DNA"/>
</dbReference>
<sequence>MAQPYPPSQFPLQSCLHAAEFGAPHPAQDFTARAPYPSTPLNLYTPTQTPGKTPGTECGNTPIAGTIPTTETRLEVGTEVCLSLVSLQHTDDVTQTEVPQQLHLQQTEPSDKQQPKRLHVSNIPFRFRDPDLQQMFGVNNATARIMTNKKICHPYVNDWKLNPVVGAVYGQELYAVTGFPYPATGAAIAAYRGGHARGRGRGIYNAFRTAPPPPPLPTYGAVLYQDGFYGAEIYGGYAYRYAQPATAATYSDSYGRLYAAAEPYHHGVSPAPTYSVGTMAGLCRGAYSRFTPLLKSLVLGSLSITKRVPEGRCSLRRSVRRPHYTLTCVRSTEGPGLQSEMIPSAIPRTQHRRNGEERPVGVRPFLISHLHGLEQLAGSRGSPCQNGPTGRKGTHLN</sequence>
<dbReference type="OrthoDB" id="5382468at2759"/>
<dbReference type="GO" id="GO:0003729">
    <property type="term" value="F:mRNA binding"/>
    <property type="evidence" value="ECO:0007669"/>
    <property type="project" value="TreeGrafter"/>
</dbReference>
<comment type="subcellular location">
    <subcellularLocation>
        <location evidence="1">Nucleus</location>
    </subcellularLocation>
</comment>
<keyword evidence="3" id="KW-0539">Nucleus</keyword>
<evidence type="ECO:0000259" key="5">
    <source>
        <dbReference type="Pfam" id="PF12414"/>
    </source>
</evidence>
<dbReference type="PANTHER" id="PTHR15597:SF25">
    <property type="entry name" value="RNA BINDING PROTEIN FOX-1 HOMOLOG 3"/>
    <property type="match status" value="1"/>
</dbReference>
<gene>
    <name evidence="6" type="ORF">SKAU_G00383430</name>
</gene>
<accession>A0A9Q1ICV6</accession>
<dbReference type="GO" id="GO:0007399">
    <property type="term" value="P:nervous system development"/>
    <property type="evidence" value="ECO:0007669"/>
    <property type="project" value="InterPro"/>
</dbReference>
<evidence type="ECO:0000256" key="4">
    <source>
        <dbReference type="SAM" id="MobiDB-lite"/>
    </source>
</evidence>
<dbReference type="Pfam" id="PF12414">
    <property type="entry name" value="Fox-1_C"/>
    <property type="match status" value="1"/>
</dbReference>
<feature type="region of interest" description="Disordered" evidence="4">
    <location>
        <begin position="376"/>
        <end position="397"/>
    </location>
</feature>
<name>A0A9Q1ICV6_SYNKA</name>
<dbReference type="InterPro" id="IPR025670">
    <property type="entry name" value="Fox-1_C_dom"/>
</dbReference>
<reference evidence="6" key="1">
    <citation type="journal article" date="2023" name="Science">
        <title>Genome structures resolve the early diversification of teleost fishes.</title>
        <authorList>
            <person name="Parey E."/>
            <person name="Louis A."/>
            <person name="Montfort J."/>
            <person name="Bouchez O."/>
            <person name="Roques C."/>
            <person name="Iampietro C."/>
            <person name="Lluch J."/>
            <person name="Castinel A."/>
            <person name="Donnadieu C."/>
            <person name="Desvignes T."/>
            <person name="Floi Bucao C."/>
            <person name="Jouanno E."/>
            <person name="Wen M."/>
            <person name="Mejri S."/>
            <person name="Dirks R."/>
            <person name="Jansen H."/>
            <person name="Henkel C."/>
            <person name="Chen W.J."/>
            <person name="Zahm M."/>
            <person name="Cabau C."/>
            <person name="Klopp C."/>
            <person name="Thompson A.W."/>
            <person name="Robinson-Rechavi M."/>
            <person name="Braasch I."/>
            <person name="Lecointre G."/>
            <person name="Bobe J."/>
            <person name="Postlethwait J.H."/>
            <person name="Berthelot C."/>
            <person name="Roest Crollius H."/>
            <person name="Guiguen Y."/>
        </authorList>
    </citation>
    <scope>NUCLEOTIDE SEQUENCE</scope>
    <source>
        <strain evidence="6">WJC10195</strain>
    </source>
</reference>
<dbReference type="InterPro" id="IPR047131">
    <property type="entry name" value="RBFOX1-like"/>
</dbReference>
<evidence type="ECO:0000313" key="6">
    <source>
        <dbReference type="EMBL" id="KAJ8337123.1"/>
    </source>
</evidence>
<comment type="caution">
    <text evidence="6">The sequence shown here is derived from an EMBL/GenBank/DDBJ whole genome shotgun (WGS) entry which is preliminary data.</text>
</comment>
<evidence type="ECO:0000256" key="3">
    <source>
        <dbReference type="ARBA" id="ARBA00023242"/>
    </source>
</evidence>
<keyword evidence="2" id="KW-0694">RNA-binding</keyword>
<evidence type="ECO:0000313" key="7">
    <source>
        <dbReference type="Proteomes" id="UP001152622"/>
    </source>
</evidence>
<keyword evidence="7" id="KW-1185">Reference proteome</keyword>
<protein>
    <recommendedName>
        <fullName evidence="5">Fox-1 C-terminal domain-containing protein</fullName>
    </recommendedName>
</protein>
<organism evidence="6 7">
    <name type="scientific">Synaphobranchus kaupii</name>
    <name type="common">Kaup's arrowtooth eel</name>
    <dbReference type="NCBI Taxonomy" id="118154"/>
    <lineage>
        <taxon>Eukaryota</taxon>
        <taxon>Metazoa</taxon>
        <taxon>Chordata</taxon>
        <taxon>Craniata</taxon>
        <taxon>Vertebrata</taxon>
        <taxon>Euteleostomi</taxon>
        <taxon>Actinopterygii</taxon>
        <taxon>Neopterygii</taxon>
        <taxon>Teleostei</taxon>
        <taxon>Anguilliformes</taxon>
        <taxon>Synaphobranchidae</taxon>
        <taxon>Synaphobranchus</taxon>
    </lineage>
</organism>
<feature type="domain" description="Fox-1 C-terminal" evidence="5">
    <location>
        <begin position="176"/>
        <end position="264"/>
    </location>
</feature>
<evidence type="ECO:0000256" key="1">
    <source>
        <dbReference type="ARBA" id="ARBA00004123"/>
    </source>
</evidence>
<dbReference type="GO" id="GO:0005634">
    <property type="term" value="C:nucleus"/>
    <property type="evidence" value="ECO:0007669"/>
    <property type="project" value="UniProtKB-SubCell"/>
</dbReference>
<dbReference type="AlphaFoldDB" id="A0A9Q1ICV6"/>
<proteinExistence type="predicted"/>
<dbReference type="GO" id="GO:0000381">
    <property type="term" value="P:regulation of alternative mRNA splicing, via spliceosome"/>
    <property type="evidence" value="ECO:0007669"/>
    <property type="project" value="InterPro"/>
</dbReference>
<dbReference type="Proteomes" id="UP001152622">
    <property type="component" value="Chromosome 19"/>
</dbReference>
<evidence type="ECO:0000256" key="2">
    <source>
        <dbReference type="ARBA" id="ARBA00022884"/>
    </source>
</evidence>